<gene>
    <name evidence="1" type="ORF">SOO65_04645</name>
</gene>
<name>A0AAX4HS40_9BACT</name>
<reference evidence="1 2" key="1">
    <citation type="submission" date="2023-11" db="EMBL/GenBank/DDBJ databases">
        <title>Peredibacter starrii A3.12.</title>
        <authorList>
            <person name="Mitchell R.J."/>
        </authorList>
    </citation>
    <scope>NUCLEOTIDE SEQUENCE [LARGE SCALE GENOMIC DNA]</scope>
    <source>
        <strain evidence="1 2">A3.12</strain>
    </source>
</reference>
<keyword evidence="2" id="KW-1185">Reference proteome</keyword>
<organism evidence="1 2">
    <name type="scientific">Peredibacter starrii</name>
    <dbReference type="NCBI Taxonomy" id="28202"/>
    <lineage>
        <taxon>Bacteria</taxon>
        <taxon>Pseudomonadati</taxon>
        <taxon>Bdellovibrionota</taxon>
        <taxon>Bacteriovoracia</taxon>
        <taxon>Bacteriovoracales</taxon>
        <taxon>Bacteriovoracaceae</taxon>
        <taxon>Peredibacter</taxon>
    </lineage>
</organism>
<evidence type="ECO:0000313" key="1">
    <source>
        <dbReference type="EMBL" id="WPU66027.1"/>
    </source>
</evidence>
<dbReference type="RefSeq" id="WP_321397695.1">
    <property type="nucleotide sequence ID" value="NZ_CP139487.1"/>
</dbReference>
<protein>
    <submittedName>
        <fullName evidence="1">Uncharacterized protein</fullName>
    </submittedName>
</protein>
<dbReference type="EMBL" id="CP139487">
    <property type="protein sequence ID" value="WPU66027.1"/>
    <property type="molecule type" value="Genomic_DNA"/>
</dbReference>
<proteinExistence type="predicted"/>
<dbReference type="AlphaFoldDB" id="A0AAX4HS40"/>
<sequence>MYHAKSLKDLLKTVPLTEDFFVDLDPFHLNYIDMCFRKSLDEQIGMMSETEFTNYQLFLKYKSDYEEDFYPEIKNPKKAS</sequence>
<dbReference type="KEGG" id="psti:SOO65_04645"/>
<dbReference type="Proteomes" id="UP001324634">
    <property type="component" value="Chromosome"/>
</dbReference>
<accession>A0AAX4HS40</accession>
<evidence type="ECO:0000313" key="2">
    <source>
        <dbReference type="Proteomes" id="UP001324634"/>
    </source>
</evidence>